<dbReference type="PANTHER" id="PTHR24419:SF18">
    <property type="entry name" value="SERINE_THREONINE-PROTEIN KINASE HASPIN"/>
    <property type="match status" value="1"/>
</dbReference>
<proteinExistence type="predicted"/>
<evidence type="ECO:0000313" key="1">
    <source>
        <dbReference type="EMBL" id="KAJ8873809.1"/>
    </source>
</evidence>
<dbReference type="Pfam" id="PF12330">
    <property type="entry name" value="Haspin_kinase"/>
    <property type="match status" value="1"/>
</dbReference>
<dbReference type="Gene3D" id="1.10.510.10">
    <property type="entry name" value="Transferase(Phosphotransferase) domain 1"/>
    <property type="match status" value="1"/>
</dbReference>
<evidence type="ECO:0000313" key="2">
    <source>
        <dbReference type="Proteomes" id="UP001159363"/>
    </source>
</evidence>
<reference evidence="1 2" key="1">
    <citation type="submission" date="2023-02" db="EMBL/GenBank/DDBJ databases">
        <title>LHISI_Scaffold_Assembly.</title>
        <authorList>
            <person name="Stuart O.P."/>
            <person name="Cleave R."/>
            <person name="Magrath M.J.L."/>
            <person name="Mikheyev A.S."/>
        </authorList>
    </citation>
    <scope>NUCLEOTIDE SEQUENCE [LARGE SCALE GENOMIC DNA]</scope>
    <source>
        <strain evidence="1">Daus_M_001</strain>
        <tissue evidence="1">Leg muscle</tissue>
    </source>
</reference>
<dbReference type="EMBL" id="JARBHB010000010">
    <property type="protein sequence ID" value="KAJ8873809.1"/>
    <property type="molecule type" value="Genomic_DNA"/>
</dbReference>
<name>A0ABQ9GP80_9NEOP</name>
<dbReference type="PANTHER" id="PTHR24419">
    <property type="entry name" value="INTERLEUKIN-1 RECEPTOR-ASSOCIATED KINASE"/>
    <property type="match status" value="1"/>
</dbReference>
<sequence>MQGWHPRRLIELWNKFAVEKTTENDSPEMFGGHQLFIILELGNAGLDLEAYMFLSAHQTLSVSQKVTCGLEVTEVELEFEHRNLHLGNVLV</sequence>
<protein>
    <submittedName>
        <fullName evidence="1">Uncharacterized protein</fullName>
    </submittedName>
</protein>
<organism evidence="1 2">
    <name type="scientific">Dryococelus australis</name>
    <dbReference type="NCBI Taxonomy" id="614101"/>
    <lineage>
        <taxon>Eukaryota</taxon>
        <taxon>Metazoa</taxon>
        <taxon>Ecdysozoa</taxon>
        <taxon>Arthropoda</taxon>
        <taxon>Hexapoda</taxon>
        <taxon>Insecta</taxon>
        <taxon>Pterygota</taxon>
        <taxon>Neoptera</taxon>
        <taxon>Polyneoptera</taxon>
        <taxon>Phasmatodea</taxon>
        <taxon>Verophasmatodea</taxon>
        <taxon>Anareolatae</taxon>
        <taxon>Phasmatidae</taxon>
        <taxon>Eurycanthinae</taxon>
        <taxon>Dryococelus</taxon>
    </lineage>
</organism>
<dbReference type="Proteomes" id="UP001159363">
    <property type="component" value="Chromosome 9"/>
</dbReference>
<comment type="caution">
    <text evidence="1">The sequence shown here is derived from an EMBL/GenBank/DDBJ whole genome shotgun (WGS) entry which is preliminary data.</text>
</comment>
<keyword evidence="2" id="KW-1185">Reference proteome</keyword>
<accession>A0ABQ9GP80</accession>
<gene>
    <name evidence="1" type="ORF">PR048_024644</name>
</gene>
<dbReference type="Gene3D" id="3.30.200.20">
    <property type="entry name" value="Phosphorylase Kinase, domain 1"/>
    <property type="match status" value="1"/>
</dbReference>